<dbReference type="PROSITE" id="PS00606">
    <property type="entry name" value="KS3_1"/>
    <property type="match status" value="1"/>
</dbReference>
<evidence type="ECO:0000256" key="4">
    <source>
        <dbReference type="ARBA" id="ARBA00022832"/>
    </source>
</evidence>
<feature type="domain" description="Ketosynthase family 3 (KS3)" evidence="9">
    <location>
        <begin position="113"/>
        <end position="536"/>
    </location>
</feature>
<dbReference type="PROSITE" id="PS52004">
    <property type="entry name" value="KS3_2"/>
    <property type="match status" value="1"/>
</dbReference>
<dbReference type="InterPro" id="IPR032821">
    <property type="entry name" value="PKS_assoc"/>
</dbReference>
<dbReference type="InterPro" id="IPR018201">
    <property type="entry name" value="Ketoacyl_synth_AS"/>
</dbReference>
<dbReference type="GO" id="GO:0004312">
    <property type="term" value="F:fatty acid synthase activity"/>
    <property type="evidence" value="ECO:0007669"/>
    <property type="project" value="TreeGrafter"/>
</dbReference>
<keyword evidence="4" id="KW-0276">Fatty acid metabolism</keyword>
<keyword evidence="3" id="KW-0808">Transferase</keyword>
<evidence type="ECO:0000256" key="2">
    <source>
        <dbReference type="ARBA" id="ARBA00022553"/>
    </source>
</evidence>
<dbReference type="GO" id="GO:0005737">
    <property type="term" value="C:cytoplasm"/>
    <property type="evidence" value="ECO:0007669"/>
    <property type="project" value="TreeGrafter"/>
</dbReference>
<dbReference type="InterPro" id="IPR016036">
    <property type="entry name" value="Malonyl_transacylase_ACP-bd"/>
</dbReference>
<evidence type="ECO:0000313" key="11">
    <source>
        <dbReference type="Proteomes" id="UP000654257"/>
    </source>
</evidence>
<dbReference type="SMART" id="SM00823">
    <property type="entry name" value="PKS_PP"/>
    <property type="match status" value="2"/>
</dbReference>
<evidence type="ECO:0000313" key="10">
    <source>
        <dbReference type="EMBL" id="GGF90210.1"/>
    </source>
</evidence>
<dbReference type="Gene3D" id="3.40.50.1820">
    <property type="entry name" value="alpha/beta hydrolase"/>
    <property type="match status" value="1"/>
</dbReference>
<dbReference type="GO" id="GO:0004315">
    <property type="term" value="F:3-oxoacyl-[acyl-carrier-protein] synthase activity"/>
    <property type="evidence" value="ECO:0007669"/>
    <property type="project" value="InterPro"/>
</dbReference>
<evidence type="ECO:0000256" key="5">
    <source>
        <dbReference type="ARBA" id="ARBA00023098"/>
    </source>
</evidence>
<dbReference type="Pfam" id="PF16197">
    <property type="entry name" value="KAsynt_C_assoc"/>
    <property type="match status" value="1"/>
</dbReference>
<dbReference type="Gene3D" id="3.40.47.10">
    <property type="match status" value="1"/>
</dbReference>
<dbReference type="SUPFAM" id="SSF47336">
    <property type="entry name" value="ACP-like"/>
    <property type="match status" value="2"/>
</dbReference>
<dbReference type="InterPro" id="IPR014031">
    <property type="entry name" value="Ketoacyl_synth_C"/>
</dbReference>
<dbReference type="PANTHER" id="PTHR43775:SF37">
    <property type="entry name" value="SI:DKEY-61P9.11"/>
    <property type="match status" value="1"/>
</dbReference>
<dbReference type="SMART" id="SM00825">
    <property type="entry name" value="PKS_KS"/>
    <property type="match status" value="1"/>
</dbReference>
<dbReference type="InterPro" id="IPR020806">
    <property type="entry name" value="PKS_PP-bd"/>
</dbReference>
<accession>A0A917CKD5</accession>
<dbReference type="SUPFAM" id="SSF52151">
    <property type="entry name" value="FabD/lysophospholipase-like"/>
    <property type="match status" value="1"/>
</dbReference>
<evidence type="ECO:0000259" key="8">
    <source>
        <dbReference type="PROSITE" id="PS50075"/>
    </source>
</evidence>
<dbReference type="InterPro" id="IPR029058">
    <property type="entry name" value="AB_hydrolase_fold"/>
</dbReference>
<dbReference type="Proteomes" id="UP000654257">
    <property type="component" value="Unassembled WGS sequence"/>
</dbReference>
<dbReference type="InterPro" id="IPR014030">
    <property type="entry name" value="Ketoacyl_synth_N"/>
</dbReference>
<evidence type="ECO:0000256" key="3">
    <source>
        <dbReference type="ARBA" id="ARBA00022679"/>
    </source>
</evidence>
<dbReference type="Pfam" id="PF00975">
    <property type="entry name" value="Thioesterase"/>
    <property type="match status" value="1"/>
</dbReference>
<dbReference type="Pfam" id="PF00109">
    <property type="entry name" value="ketoacyl-synt"/>
    <property type="match status" value="1"/>
</dbReference>
<dbReference type="InterPro" id="IPR001031">
    <property type="entry name" value="Thioesterase"/>
</dbReference>
<dbReference type="GO" id="GO:0005886">
    <property type="term" value="C:plasma membrane"/>
    <property type="evidence" value="ECO:0007669"/>
    <property type="project" value="TreeGrafter"/>
</dbReference>
<organism evidence="10 11">
    <name type="scientific">Rhodococcoides trifolii</name>
    <dbReference type="NCBI Taxonomy" id="908250"/>
    <lineage>
        <taxon>Bacteria</taxon>
        <taxon>Bacillati</taxon>
        <taxon>Actinomycetota</taxon>
        <taxon>Actinomycetes</taxon>
        <taxon>Mycobacteriales</taxon>
        <taxon>Nocardiaceae</taxon>
        <taxon>Rhodococcoides</taxon>
    </lineage>
</organism>
<keyword evidence="6" id="KW-0511">Multifunctional enzyme</keyword>
<dbReference type="PROSITE" id="PS50075">
    <property type="entry name" value="CARRIER"/>
    <property type="match status" value="2"/>
</dbReference>
<dbReference type="CDD" id="cd00833">
    <property type="entry name" value="PKS"/>
    <property type="match status" value="1"/>
</dbReference>
<dbReference type="InterPro" id="IPR020841">
    <property type="entry name" value="PKS_Beta-ketoAc_synthase_dom"/>
</dbReference>
<dbReference type="InterPro" id="IPR016035">
    <property type="entry name" value="Acyl_Trfase/lysoPLipase"/>
</dbReference>
<dbReference type="InterPro" id="IPR001227">
    <property type="entry name" value="Ac_transferase_dom_sf"/>
</dbReference>
<dbReference type="NCBIfam" id="NF040607">
    <property type="entry name" value="mycolic_Pks13"/>
    <property type="match status" value="1"/>
</dbReference>
<dbReference type="Gene3D" id="3.30.70.250">
    <property type="entry name" value="Malonyl-CoA ACP transacylase, ACP-binding"/>
    <property type="match status" value="1"/>
</dbReference>
<keyword evidence="2" id="KW-0597">Phosphoprotein</keyword>
<keyword evidence="1" id="KW-0596">Phosphopantetheine</keyword>
<dbReference type="InterPro" id="IPR050091">
    <property type="entry name" value="PKS_NRPS_Biosynth_Enz"/>
</dbReference>
<dbReference type="InterPro" id="IPR009081">
    <property type="entry name" value="PP-bd_ACP"/>
</dbReference>
<dbReference type="SUPFAM" id="SSF53901">
    <property type="entry name" value="Thiolase-like"/>
    <property type="match status" value="1"/>
</dbReference>
<name>A0A917CKD5_9NOCA</name>
<dbReference type="InterPro" id="IPR014043">
    <property type="entry name" value="Acyl_transferase_dom"/>
</dbReference>
<dbReference type="GO" id="GO:0031177">
    <property type="term" value="F:phosphopantetheine binding"/>
    <property type="evidence" value="ECO:0007669"/>
    <property type="project" value="InterPro"/>
</dbReference>
<proteinExistence type="predicted"/>
<feature type="domain" description="Carrier" evidence="8">
    <location>
        <begin position="15"/>
        <end position="92"/>
    </location>
</feature>
<dbReference type="InterPro" id="IPR016039">
    <property type="entry name" value="Thiolase-like"/>
</dbReference>
<dbReference type="SUPFAM" id="SSF53474">
    <property type="entry name" value="alpha/beta-Hydrolases"/>
    <property type="match status" value="1"/>
</dbReference>
<dbReference type="GO" id="GO:0006633">
    <property type="term" value="P:fatty acid biosynthetic process"/>
    <property type="evidence" value="ECO:0007669"/>
    <property type="project" value="InterPro"/>
</dbReference>
<reference evidence="10" key="1">
    <citation type="journal article" date="2014" name="Int. J. Syst. Evol. Microbiol.">
        <title>Complete genome sequence of Corynebacterium casei LMG S-19264T (=DSM 44701T), isolated from a smear-ripened cheese.</title>
        <authorList>
            <consortium name="US DOE Joint Genome Institute (JGI-PGF)"/>
            <person name="Walter F."/>
            <person name="Albersmeier A."/>
            <person name="Kalinowski J."/>
            <person name="Ruckert C."/>
        </authorList>
    </citation>
    <scope>NUCLEOTIDE SEQUENCE</scope>
    <source>
        <strain evidence="10">CCM 7905</strain>
    </source>
</reference>
<keyword evidence="11" id="KW-1185">Reference proteome</keyword>
<dbReference type="InterPro" id="IPR053778">
    <property type="entry name" value="Pks13"/>
</dbReference>
<dbReference type="SMART" id="SM00827">
    <property type="entry name" value="PKS_AT"/>
    <property type="match status" value="1"/>
</dbReference>
<feature type="compositionally biased region" description="Low complexity" evidence="7">
    <location>
        <begin position="578"/>
        <end position="591"/>
    </location>
</feature>
<dbReference type="Gene3D" id="3.40.366.10">
    <property type="entry name" value="Malonyl-Coenzyme A Acyl Carrier Protein, domain 2"/>
    <property type="match status" value="1"/>
</dbReference>
<feature type="region of interest" description="Disordered" evidence="7">
    <location>
        <begin position="578"/>
        <end position="618"/>
    </location>
</feature>
<feature type="domain" description="Carrier" evidence="8">
    <location>
        <begin position="1214"/>
        <end position="1288"/>
    </location>
</feature>
<keyword evidence="5" id="KW-0443">Lipid metabolism</keyword>
<evidence type="ECO:0000256" key="7">
    <source>
        <dbReference type="SAM" id="MobiDB-lite"/>
    </source>
</evidence>
<dbReference type="GO" id="GO:0071770">
    <property type="term" value="P:DIM/DIP cell wall layer assembly"/>
    <property type="evidence" value="ECO:0007669"/>
    <property type="project" value="TreeGrafter"/>
</dbReference>
<gene>
    <name evidence="10" type="ORF">GCM10007304_00120</name>
</gene>
<evidence type="ECO:0000256" key="1">
    <source>
        <dbReference type="ARBA" id="ARBA00022450"/>
    </source>
</evidence>
<dbReference type="InterPro" id="IPR036736">
    <property type="entry name" value="ACP-like_sf"/>
</dbReference>
<protein>
    <submittedName>
        <fullName evidence="10">Polyketide synthase PKS13</fullName>
    </submittedName>
</protein>
<dbReference type="FunFam" id="3.40.47.10:FF:000042">
    <property type="entry name" value="Polyketide synthase Pks13"/>
    <property type="match status" value="1"/>
</dbReference>
<comment type="caution">
    <text evidence="10">The sequence shown here is derived from an EMBL/GenBank/DDBJ whole genome shotgun (WGS) entry which is preliminary data.</text>
</comment>
<evidence type="ECO:0000259" key="9">
    <source>
        <dbReference type="PROSITE" id="PS52004"/>
    </source>
</evidence>
<dbReference type="Pfam" id="PF00550">
    <property type="entry name" value="PP-binding"/>
    <property type="match status" value="2"/>
</dbReference>
<reference evidence="10" key="2">
    <citation type="submission" date="2020-09" db="EMBL/GenBank/DDBJ databases">
        <authorList>
            <person name="Sun Q."/>
            <person name="Sedlacek I."/>
        </authorList>
    </citation>
    <scope>NUCLEOTIDE SEQUENCE</scope>
    <source>
        <strain evidence="10">CCM 7905</strain>
    </source>
</reference>
<dbReference type="Gene3D" id="1.10.1200.10">
    <property type="entry name" value="ACP-like"/>
    <property type="match status" value="2"/>
</dbReference>
<dbReference type="Pfam" id="PF00698">
    <property type="entry name" value="Acyl_transf_1"/>
    <property type="match status" value="1"/>
</dbReference>
<dbReference type="Pfam" id="PF02801">
    <property type="entry name" value="Ketoacyl-synt_C"/>
    <property type="match status" value="1"/>
</dbReference>
<dbReference type="EMBL" id="BMCU01000001">
    <property type="protein sequence ID" value="GGF90210.1"/>
    <property type="molecule type" value="Genomic_DNA"/>
</dbReference>
<evidence type="ECO:0000256" key="6">
    <source>
        <dbReference type="ARBA" id="ARBA00023268"/>
    </source>
</evidence>
<sequence length="1726" mass="181416">MADNSIRGDVTDGDMTVAQLREWLRNWVADATNQSVDQISDDRPMEEFGLSSRDAVALSGEIEELLGVTLTATVAYQHPTIASLATRIIEGEPESESGTTDDSFYLSGPSDRSHDIAIVGLSTRFPGAGHTPESMWEMLDDGRDGITDLPEGRWSEFTGDARLAERIASTVTRGGYLDDVKGFDAEFFAMSPREAVNVDPQQRLALELTWEALENARIPASELKGTQVGVFIGTSTNDYQMIVVSDPDPHPYALTGNSTAVVAGRVSYYFDFRGPSIALDTACSSSLVAVHQAVQSLRSGESSVALAGGVNMLLSPLATLGFGQTGVLAPDGRIKAFSSDADGMIRSEGGGLVVLKRLEDAERDGDSILAVIAGSAVNQDGRSNGIVAPNPDAQADVLRSAYRDAGIVPTGVDYIEAHGTGTILGDPIEADALGRVVGRGRDADKPALLGSAKTNFGHLESAAGAAGLIKVVLAMQNDRLPKSLNYAGPNPYIPFDDAHLSVVSEGAAWPRYTGKAVAGISGFGFGGTNAHVVVTEYVPAAASPASTSPDNDIEFDPAAVDPEAAVNDVVVLEEGAPATDAAPTQGAPDAGGQAGGRSNSAVQAGGRSNSAVQAEGAPEPEPRIVLLAVSASMPSRRRRAAAELADWLESEEGSNTPLADVGRSLAKRNHGRSRAVVLASTRAEAVSGLRAVAQGKPGPGVLSADSPASNGPVWVFSGFGAQHRKMAKEFYGSEPVFAAAFDRVDALIEDEAGYSIKEIVLDDSLNYEFENSQVGIFAIQVALVETLRAHGAEPAAVVGHSMGEVGAAYATGGLNLEDAVRIICARSRLLGEGQEGLGSAEAGAMALVEFSAAEVVELAERFPGVEPSVYAAPTHTTVGGPAAPVQAMVEYAESLGKMGRVLDVRGAGHTSAVDPLLGELSAELMGIEPSKLRVAAFSSVDEGAFYKAGHEPIHGVDSWVKGMRHSVYFTQAVRNAVDSGYTTFIELSPNPVALMSIAATAWAAGVPDATLVPTLKRKESEPDTFLTALAELYVHGHAVSLPVLFGDGAYATIPRTSFLRKPFWIETTVSAITASVAALPGSHVALPDGRHVFEAQAGAVTSIDALVSAAAAQVLADVTVGAVVTRGAVPTSGSLTTTLTPHPGGASLTVHSRTGSDFVLLADAVVTAGPAVESTAPAEAAAPSLSSSALSDSVEQEPDVVDDFADRWDPNGSQSLEDRLALIVAESMGYAPEDLPAEIPLVELGLDSLMAVRIKNRVEFEFEIPQLQLAAVRDASLKEVEKYLRYAVENREEVEALAAQQKLDAEAEAAAEAQLDTAFQFEGDAVENTAVLDTTAEAEAIVADAAAPSVASDAQSFSEAAGTDVAPRDAAERLTFATWAVVTGESAKGIFNTLPVLDDPTAEKLAERLSERAKGEITLDDILDSETIEALADVVRQHLEAGDVVGVVRTLRTREEGSDAVPVFVFHPAGSSCVVYEPLLRRLPAGTPMYGLERIEGSIAERAAAYVPIVREIQGDGPYVLFGWSLGGVLSYAVAQILREQGADVRVVGLIDTVMPYEPIPDTPEEIELRWKRYAKVGKKLYNVDYPLPYDKLAKADDDGQIRIIMDLVKLSSAQIPSGIIEHQRTSWLDNRAIQTASPTVYDGDVTLYLADKYHDDAIALEPRLGKRHEHGGWGEYAPNLEIVHVGGDHLAIIDEPYIAKVGADLAGKLQGLTASMAAQGGESHP</sequence>
<dbReference type="PANTHER" id="PTHR43775">
    <property type="entry name" value="FATTY ACID SYNTHASE"/>
    <property type="match status" value="1"/>
</dbReference>
<feature type="compositionally biased region" description="Polar residues" evidence="7">
    <location>
        <begin position="597"/>
        <end position="612"/>
    </location>
</feature>
<dbReference type="SUPFAM" id="SSF55048">
    <property type="entry name" value="Probable ACP-binding domain of malonyl-CoA ACP transacylase"/>
    <property type="match status" value="1"/>
</dbReference>